<feature type="domain" description="Fibronectin type-III" evidence="7">
    <location>
        <begin position="100"/>
        <end position="199"/>
    </location>
</feature>
<feature type="domain" description="Fibronectin type-III" evidence="7">
    <location>
        <begin position="2"/>
        <end position="99"/>
    </location>
</feature>
<keyword evidence="2 5" id="KW-0378">Hydrolase</keyword>
<dbReference type="EMBL" id="CALNXI010001564">
    <property type="protein sequence ID" value="CAH3172193.1"/>
    <property type="molecule type" value="Genomic_DNA"/>
</dbReference>
<protein>
    <submittedName>
        <fullName evidence="8">Uncharacterized protein</fullName>
    </submittedName>
</protein>
<reference evidence="8 9" key="1">
    <citation type="submission" date="2022-05" db="EMBL/GenBank/DDBJ databases">
        <authorList>
            <consortium name="Genoscope - CEA"/>
            <person name="William W."/>
        </authorList>
    </citation>
    <scope>NUCLEOTIDE SEQUENCE [LARGE SCALE GENOMIC DNA]</scope>
</reference>
<evidence type="ECO:0000313" key="9">
    <source>
        <dbReference type="Proteomes" id="UP001159427"/>
    </source>
</evidence>
<comment type="caution">
    <text evidence="8">The sequence shown here is derived from an EMBL/GenBank/DDBJ whole genome shotgun (WGS) entry which is preliminary data.</text>
</comment>
<evidence type="ECO:0000259" key="7">
    <source>
        <dbReference type="PROSITE" id="PS50853"/>
    </source>
</evidence>
<evidence type="ECO:0000256" key="5">
    <source>
        <dbReference type="RuleBase" id="RU363034"/>
    </source>
</evidence>
<dbReference type="CDD" id="cd00063">
    <property type="entry name" value="FN3"/>
    <property type="match status" value="5"/>
</dbReference>
<dbReference type="Proteomes" id="UP001159427">
    <property type="component" value="Unassembled WGS sequence"/>
</dbReference>
<name>A0ABN8QYS0_9CNID</name>
<keyword evidence="3 5" id="KW-0720">Serine protease</keyword>
<dbReference type="InterPro" id="IPR036116">
    <property type="entry name" value="FN3_sf"/>
</dbReference>
<feature type="domain" description="Fibronectin type-III" evidence="7">
    <location>
        <begin position="415"/>
        <end position="514"/>
    </location>
</feature>
<dbReference type="InterPro" id="IPR018114">
    <property type="entry name" value="TRYPSIN_HIS"/>
</dbReference>
<sequence>VSSWNVSIDNKTATSMGVSWKNLSTLLSQNILHYLTVIKSGNRSIVSGNILQGNTTSDVLYGLSPYMEYRLNVLGVNDNGNVYKTSEVTEWTEESVPGRAPNNITFSEVRETQFKVTWNPLPQQFHNGRLLGYRVYFRRSAYFPIPFNTSSLVTSSSNMTWALITGLGPAQRYGVSVAAYTSKGEGPRSSFYYVTTACKVVVNQSSGGINVTHSDYTSLYCFWSIGNVGIPQAIGLVLIQEMNLGYCSEYFKIFDGNGVLKFHQSGCWSSVRGSLVEVPFYASNNITASFNLRLLGSNIKADYLVLGTSVHTAQLVSSWNVSIDNKTATSMGVSWKNLSTLLSQNILHYLTVIKSGNRSIVSGNILQGNTTSDVLYGLSPYMEYRLNVLGVNDNGNVYKTSEVTEWTEESVPGRAPNNITFSEVRETQFKVTWNPLPQQFHNGRLLGYRVYFRRSAYFPIPFNTSSLVTSSSNMTWALITGLGPAQRYGVSVAAYTSKGEGPRSSFYYVTTACKVVVNQSSGGINVTHSDYTSLYCFWSIGNVGIPQAIGLVLIQEMNFGYCSEYFKIFDGNGVLKFHQSGCWSSVRGSLVEVPFYASNNITASFNLRLLGSNIKADYLVLGTSVHTAQMLFGWNLTVENTTFSSILIRWTNLTNVLNRKVRHYIVFLNRRNGSVALHQIVSGDRSTTEINGLTHSTNYSVEVVGIDTMGKPYKTPSEATMTTNLTCGVRPSVSTPRIVNGSEAPVNGWPWQAMLLSSSGRQFCGGSLIHPQWVLTATHCVRSMSLLGAHYRLSSTIGTEQDFDVIRIIQHENYHYPNTYSNDIALLRLSRPAVLGKGVGLVCLSDPNFQLPFDNSAKPCWITGWGTIYYAGPQPNVLMQVDLPLVSKQRCLNYYPGKIDDSMICIGKVQGGQGACHGDSGGPLVCEFGGKWYLEGAASWTGLPCASPSKPTVYANVRNLKSWIINNMNGFVTPSPPPSGTSGTV</sequence>
<dbReference type="InterPro" id="IPR050127">
    <property type="entry name" value="Serine_Proteases_S1"/>
</dbReference>
<dbReference type="CDD" id="cd00190">
    <property type="entry name" value="Tryp_SPc"/>
    <property type="match status" value="1"/>
</dbReference>
<evidence type="ECO:0000256" key="3">
    <source>
        <dbReference type="ARBA" id="ARBA00022825"/>
    </source>
</evidence>
<dbReference type="PROSITE" id="PS00134">
    <property type="entry name" value="TRYPSIN_HIS"/>
    <property type="match status" value="1"/>
</dbReference>
<feature type="non-terminal residue" evidence="8">
    <location>
        <position position="985"/>
    </location>
</feature>
<dbReference type="PROSITE" id="PS00135">
    <property type="entry name" value="TRYPSIN_SER"/>
    <property type="match status" value="1"/>
</dbReference>
<dbReference type="InterPro" id="IPR009003">
    <property type="entry name" value="Peptidase_S1_PA"/>
</dbReference>
<dbReference type="Pfam" id="PF00041">
    <property type="entry name" value="fn3"/>
    <property type="match status" value="5"/>
</dbReference>
<dbReference type="InterPro" id="IPR003961">
    <property type="entry name" value="FN3_dom"/>
</dbReference>
<dbReference type="Gene3D" id="2.60.40.10">
    <property type="entry name" value="Immunoglobulins"/>
    <property type="match status" value="5"/>
</dbReference>
<evidence type="ECO:0000259" key="6">
    <source>
        <dbReference type="PROSITE" id="PS50240"/>
    </source>
</evidence>
<dbReference type="PROSITE" id="PS50853">
    <property type="entry name" value="FN3"/>
    <property type="match status" value="5"/>
</dbReference>
<gene>
    <name evidence="8" type="ORF">PEVE_00008285</name>
</gene>
<dbReference type="Pfam" id="PF00089">
    <property type="entry name" value="Trypsin"/>
    <property type="match status" value="1"/>
</dbReference>
<evidence type="ECO:0000313" key="8">
    <source>
        <dbReference type="EMBL" id="CAH3172193.1"/>
    </source>
</evidence>
<keyword evidence="1 5" id="KW-0645">Protease</keyword>
<dbReference type="InterPro" id="IPR001254">
    <property type="entry name" value="Trypsin_dom"/>
</dbReference>
<accession>A0ABN8QYS0</accession>
<proteinExistence type="predicted"/>
<dbReference type="PRINTS" id="PR00722">
    <property type="entry name" value="CHYMOTRYPSIN"/>
</dbReference>
<feature type="domain" description="Peptidase S1" evidence="6">
    <location>
        <begin position="738"/>
        <end position="969"/>
    </location>
</feature>
<dbReference type="InterPro" id="IPR001314">
    <property type="entry name" value="Peptidase_S1A"/>
</dbReference>
<dbReference type="PROSITE" id="PS50240">
    <property type="entry name" value="TRYPSIN_DOM"/>
    <property type="match status" value="1"/>
</dbReference>
<dbReference type="InterPro" id="IPR033116">
    <property type="entry name" value="TRYPSIN_SER"/>
</dbReference>
<keyword evidence="4" id="KW-1015">Disulfide bond</keyword>
<dbReference type="PANTHER" id="PTHR24264">
    <property type="entry name" value="TRYPSIN-RELATED"/>
    <property type="match status" value="1"/>
</dbReference>
<evidence type="ECO:0000256" key="4">
    <source>
        <dbReference type="ARBA" id="ARBA00023157"/>
    </source>
</evidence>
<dbReference type="PANTHER" id="PTHR24264:SF54">
    <property type="entry name" value="PEPTIDASE S1 DOMAIN-CONTAINING PROTEIN"/>
    <property type="match status" value="1"/>
</dbReference>
<dbReference type="SMART" id="SM00020">
    <property type="entry name" value="Tryp_SPc"/>
    <property type="match status" value="1"/>
</dbReference>
<feature type="non-terminal residue" evidence="8">
    <location>
        <position position="1"/>
    </location>
</feature>
<dbReference type="SUPFAM" id="SSF50494">
    <property type="entry name" value="Trypsin-like serine proteases"/>
    <property type="match status" value="1"/>
</dbReference>
<evidence type="ECO:0000256" key="1">
    <source>
        <dbReference type="ARBA" id="ARBA00022670"/>
    </source>
</evidence>
<evidence type="ECO:0000256" key="2">
    <source>
        <dbReference type="ARBA" id="ARBA00022801"/>
    </source>
</evidence>
<keyword evidence="9" id="KW-1185">Reference proteome</keyword>
<dbReference type="SMART" id="SM00060">
    <property type="entry name" value="FN3"/>
    <property type="match status" value="5"/>
</dbReference>
<dbReference type="InterPro" id="IPR043504">
    <property type="entry name" value="Peptidase_S1_PA_chymotrypsin"/>
</dbReference>
<organism evidence="8 9">
    <name type="scientific">Porites evermanni</name>
    <dbReference type="NCBI Taxonomy" id="104178"/>
    <lineage>
        <taxon>Eukaryota</taxon>
        <taxon>Metazoa</taxon>
        <taxon>Cnidaria</taxon>
        <taxon>Anthozoa</taxon>
        <taxon>Hexacorallia</taxon>
        <taxon>Scleractinia</taxon>
        <taxon>Fungiina</taxon>
        <taxon>Poritidae</taxon>
        <taxon>Porites</taxon>
    </lineage>
</organism>
<feature type="domain" description="Fibronectin type-III" evidence="7">
    <location>
        <begin position="632"/>
        <end position="729"/>
    </location>
</feature>
<dbReference type="Gene3D" id="2.40.10.10">
    <property type="entry name" value="Trypsin-like serine proteases"/>
    <property type="match status" value="1"/>
</dbReference>
<dbReference type="InterPro" id="IPR013783">
    <property type="entry name" value="Ig-like_fold"/>
</dbReference>
<dbReference type="SUPFAM" id="SSF49265">
    <property type="entry name" value="Fibronectin type III"/>
    <property type="match status" value="3"/>
</dbReference>
<feature type="domain" description="Fibronectin type-III" evidence="7">
    <location>
        <begin position="317"/>
        <end position="414"/>
    </location>
</feature>